<reference evidence="3 4" key="1">
    <citation type="submission" date="2017-08" db="EMBL/GenBank/DDBJ databases">
        <title>Acidophilic green algal genome provides insights into adaptation to an acidic environment.</title>
        <authorList>
            <person name="Hirooka S."/>
            <person name="Hirose Y."/>
            <person name="Kanesaki Y."/>
            <person name="Higuchi S."/>
            <person name="Fujiwara T."/>
            <person name="Onuma R."/>
            <person name="Era A."/>
            <person name="Ohbayashi R."/>
            <person name="Uzuka A."/>
            <person name="Nozaki H."/>
            <person name="Yoshikawa H."/>
            <person name="Miyagishima S.Y."/>
        </authorList>
    </citation>
    <scope>NUCLEOTIDE SEQUENCE [LARGE SCALE GENOMIC DNA]</scope>
    <source>
        <strain evidence="3 4">NIES-2499</strain>
    </source>
</reference>
<keyword evidence="4" id="KW-1185">Reference proteome</keyword>
<keyword evidence="1" id="KW-0378">Hydrolase</keyword>
<comment type="caution">
    <text evidence="3">The sequence shown here is derived from an EMBL/GenBank/DDBJ whole genome shotgun (WGS) entry which is preliminary data.</text>
</comment>
<dbReference type="GO" id="GO:0000118">
    <property type="term" value="C:histone deacetylase complex"/>
    <property type="evidence" value="ECO:0007669"/>
    <property type="project" value="TreeGrafter"/>
</dbReference>
<dbReference type="Pfam" id="PF00850">
    <property type="entry name" value="Hist_deacetyl"/>
    <property type="match status" value="1"/>
</dbReference>
<dbReference type="InterPro" id="IPR037138">
    <property type="entry name" value="His_deacetylse_dom_sf"/>
</dbReference>
<evidence type="ECO:0000313" key="3">
    <source>
        <dbReference type="EMBL" id="GAX83362.1"/>
    </source>
</evidence>
<dbReference type="Proteomes" id="UP000232323">
    <property type="component" value="Unassembled WGS sequence"/>
</dbReference>
<dbReference type="AlphaFoldDB" id="A0A250XKA9"/>
<proteinExistence type="predicted"/>
<dbReference type="InterPro" id="IPR023696">
    <property type="entry name" value="Ureohydrolase_dom_sf"/>
</dbReference>
<accession>A0A250XKA9</accession>
<dbReference type="InterPro" id="IPR044150">
    <property type="entry name" value="HDAC_classIV"/>
</dbReference>
<dbReference type="InterPro" id="IPR000286">
    <property type="entry name" value="HDACs"/>
</dbReference>
<evidence type="ECO:0000259" key="2">
    <source>
        <dbReference type="Pfam" id="PF00850"/>
    </source>
</evidence>
<dbReference type="GO" id="GO:0040029">
    <property type="term" value="P:epigenetic regulation of gene expression"/>
    <property type="evidence" value="ECO:0007669"/>
    <property type="project" value="TreeGrafter"/>
</dbReference>
<dbReference type="PANTHER" id="PTHR10625:SF23">
    <property type="entry name" value="HISTONE DEACETYLASE 11"/>
    <property type="match status" value="1"/>
</dbReference>
<dbReference type="PRINTS" id="PR01270">
    <property type="entry name" value="HDASUPER"/>
</dbReference>
<dbReference type="SUPFAM" id="SSF52768">
    <property type="entry name" value="Arginase/deacetylase"/>
    <property type="match status" value="1"/>
</dbReference>
<gene>
    <name evidence="3" type="ORF">CEUSTIGMA_g10787.t1</name>
</gene>
<dbReference type="OrthoDB" id="437693at2759"/>
<feature type="domain" description="Histone deacetylase" evidence="2">
    <location>
        <begin position="62"/>
        <end position="360"/>
    </location>
</feature>
<dbReference type="Gene3D" id="3.40.800.20">
    <property type="entry name" value="Histone deacetylase domain"/>
    <property type="match status" value="1"/>
</dbReference>
<name>A0A250XKA9_9CHLO</name>
<evidence type="ECO:0000256" key="1">
    <source>
        <dbReference type="ARBA" id="ARBA00022801"/>
    </source>
</evidence>
<protein>
    <recommendedName>
        <fullName evidence="2">Histone deacetylase domain-containing protein</fullName>
    </recommendedName>
</protein>
<dbReference type="InterPro" id="IPR023801">
    <property type="entry name" value="His_deacetylse_dom"/>
</dbReference>
<organism evidence="3 4">
    <name type="scientific">Chlamydomonas eustigma</name>
    <dbReference type="NCBI Taxonomy" id="1157962"/>
    <lineage>
        <taxon>Eukaryota</taxon>
        <taxon>Viridiplantae</taxon>
        <taxon>Chlorophyta</taxon>
        <taxon>core chlorophytes</taxon>
        <taxon>Chlorophyceae</taxon>
        <taxon>CS clade</taxon>
        <taxon>Chlamydomonadales</taxon>
        <taxon>Chlamydomonadaceae</taxon>
        <taxon>Chlamydomonas</taxon>
    </lineage>
</organism>
<dbReference type="STRING" id="1157962.A0A250XKA9"/>
<dbReference type="GO" id="GO:0004407">
    <property type="term" value="F:histone deacetylase activity"/>
    <property type="evidence" value="ECO:0007669"/>
    <property type="project" value="InterPro"/>
</dbReference>
<sequence length="382" mass="42490">MHPSTATIKQCAFLHLRKPSVTSTICNEYKDVLDSWPDSKHQLPLVYSPKYNITFFGIEKLHPFDSAKFGKIVQALQTQCSIKSSQFVTPKEADLQMLSDVHTETYLNKILHSSWTVAQVTELAPLVSLPNWLLQWRVISPMRHHVLPHQISPMRYHVGGTMAAAGLAMEYGWAINLGGGMHHAYSSAGMGWCPFDDIYLAVRKLRKVSGGEVKRVLYIDLDAHQGNGVERDKLSHKDEDLIILDVFNAGIFPKDYEANPAINIAVELRSGVSGNSYLQHLEEALTKAGQDFGQPDLVFYNAGTDVLTGDPLGRMDVDVQSVMKRDEMVWRHALEVARAPIVMVLSGGYSKNSAAVVTDSIRNLMEKFDLLSKGCGQQSHVT</sequence>
<evidence type="ECO:0000313" key="4">
    <source>
        <dbReference type="Proteomes" id="UP000232323"/>
    </source>
</evidence>
<dbReference type="CDD" id="cd09993">
    <property type="entry name" value="HDAC_classIV"/>
    <property type="match status" value="1"/>
</dbReference>
<dbReference type="PANTHER" id="PTHR10625">
    <property type="entry name" value="HISTONE DEACETYLASE HDAC1-RELATED"/>
    <property type="match status" value="1"/>
</dbReference>
<dbReference type="GO" id="GO:0016787">
    <property type="term" value="F:hydrolase activity"/>
    <property type="evidence" value="ECO:0007669"/>
    <property type="project" value="UniProtKB-KW"/>
</dbReference>
<dbReference type="EMBL" id="BEGY01000097">
    <property type="protein sequence ID" value="GAX83362.1"/>
    <property type="molecule type" value="Genomic_DNA"/>
</dbReference>